<protein>
    <submittedName>
        <fullName evidence="1">Uncharacterized protein</fullName>
    </submittedName>
</protein>
<comment type="caution">
    <text evidence="1">The sequence shown here is derived from an EMBL/GenBank/DDBJ whole genome shotgun (WGS) entry which is preliminary data.</text>
</comment>
<dbReference type="Proteomes" id="UP000094329">
    <property type="component" value="Unassembled WGS sequence"/>
</dbReference>
<organism evidence="1 2">
    <name type="scientific">Piscirickettsia litoralis</name>
    <dbReference type="NCBI Taxonomy" id="1891921"/>
    <lineage>
        <taxon>Bacteria</taxon>
        <taxon>Pseudomonadati</taxon>
        <taxon>Pseudomonadota</taxon>
        <taxon>Gammaproteobacteria</taxon>
        <taxon>Thiotrichales</taxon>
        <taxon>Piscirickettsiaceae</taxon>
        <taxon>Piscirickettsia</taxon>
    </lineage>
</organism>
<accession>A0ABX3A2H9</accession>
<evidence type="ECO:0000313" key="1">
    <source>
        <dbReference type="EMBL" id="ODN41585.1"/>
    </source>
</evidence>
<sequence length="90" mass="10568">MLNQLNNTNLTRAERRKRAAWYRSKELLRWRFIAEYGVGNEVTEIVFDIKATAKDALNVASEKVVELVQEDYGNEMDGPEWIKVREFVSF</sequence>
<gene>
    <name evidence="1" type="ORF">BGC07_15910</name>
</gene>
<keyword evidence="2" id="KW-1185">Reference proteome</keyword>
<reference evidence="1 2" key="1">
    <citation type="submission" date="2016-08" db="EMBL/GenBank/DDBJ databases">
        <title>Draft genome sequence of Candidatus Piscirickettsia litoralis, from seawater.</title>
        <authorList>
            <person name="Wan X."/>
            <person name="Lee A.J."/>
            <person name="Hou S."/>
            <person name="Donachie S.P."/>
        </authorList>
    </citation>
    <scope>NUCLEOTIDE SEQUENCE [LARGE SCALE GENOMIC DNA]</scope>
    <source>
        <strain evidence="1 2">Y2</strain>
    </source>
</reference>
<dbReference type="EMBL" id="MDTU01000002">
    <property type="protein sequence ID" value="ODN41585.1"/>
    <property type="molecule type" value="Genomic_DNA"/>
</dbReference>
<proteinExistence type="predicted"/>
<dbReference type="RefSeq" id="WP_069314049.1">
    <property type="nucleotide sequence ID" value="NZ_MDTU01000002.1"/>
</dbReference>
<name>A0ABX3A2H9_9GAMM</name>
<evidence type="ECO:0000313" key="2">
    <source>
        <dbReference type="Proteomes" id="UP000094329"/>
    </source>
</evidence>